<dbReference type="SMART" id="SM00028">
    <property type="entry name" value="TPR"/>
    <property type="match status" value="2"/>
</dbReference>
<organism evidence="6 7">
    <name type="scientific">Candidatus Desantisbacteria bacterium CG1_02_38_46</name>
    <dbReference type="NCBI Taxonomy" id="1817893"/>
    <lineage>
        <taxon>Bacteria</taxon>
        <taxon>Candidatus Desantisiibacteriota</taxon>
    </lineage>
</organism>
<evidence type="ECO:0000256" key="5">
    <source>
        <dbReference type="SAM" id="Phobius"/>
    </source>
</evidence>
<keyword evidence="5" id="KW-1133">Transmembrane helix</keyword>
<dbReference type="STRING" id="1817893.AUJ66_00795"/>
<dbReference type="PANTHER" id="PTHR44943:SF8">
    <property type="entry name" value="TPR REPEAT-CONTAINING PROTEIN MJ0263"/>
    <property type="match status" value="1"/>
</dbReference>
<feature type="transmembrane region" description="Helical" evidence="5">
    <location>
        <begin position="6"/>
        <end position="39"/>
    </location>
</feature>
<evidence type="ECO:0000313" key="6">
    <source>
        <dbReference type="EMBL" id="OIN98527.1"/>
    </source>
</evidence>
<evidence type="ECO:0000256" key="3">
    <source>
        <dbReference type="PROSITE-ProRule" id="PRU00339"/>
    </source>
</evidence>
<dbReference type="InterPro" id="IPR051685">
    <property type="entry name" value="Ycf3/AcsC/BcsC/TPR_MFPF"/>
</dbReference>
<dbReference type="Pfam" id="PF00515">
    <property type="entry name" value="TPR_1"/>
    <property type="match status" value="1"/>
</dbReference>
<keyword evidence="5" id="KW-0812">Transmembrane</keyword>
<keyword evidence="5" id="KW-0472">Membrane</keyword>
<dbReference type="PROSITE" id="PS50293">
    <property type="entry name" value="TPR_REGION"/>
    <property type="match status" value="1"/>
</dbReference>
<dbReference type="InterPro" id="IPR011990">
    <property type="entry name" value="TPR-like_helical_dom_sf"/>
</dbReference>
<dbReference type="PANTHER" id="PTHR44943">
    <property type="entry name" value="CELLULOSE SYNTHASE OPERON PROTEIN C"/>
    <property type="match status" value="1"/>
</dbReference>
<dbReference type="SUPFAM" id="SSF48452">
    <property type="entry name" value="TPR-like"/>
    <property type="match status" value="1"/>
</dbReference>
<keyword evidence="1" id="KW-0677">Repeat</keyword>
<name>A0A1J4SGL7_9BACT</name>
<reference evidence="6 7" key="1">
    <citation type="journal article" date="2016" name="Environ. Microbiol.">
        <title>Genomic resolution of a cold subsurface aquifer community provides metabolic insights for novel microbes adapted to high CO concentrations.</title>
        <authorList>
            <person name="Probst A.J."/>
            <person name="Castelle C.J."/>
            <person name="Singh A."/>
            <person name="Brown C.T."/>
            <person name="Anantharaman K."/>
            <person name="Sharon I."/>
            <person name="Hug L.A."/>
            <person name="Burstein D."/>
            <person name="Emerson J.B."/>
            <person name="Thomas B.C."/>
            <person name="Banfield J.F."/>
        </authorList>
    </citation>
    <scope>NUCLEOTIDE SEQUENCE [LARGE SCALE GENOMIC DNA]</scope>
    <source>
        <strain evidence="6">CG1_02_38_46</strain>
    </source>
</reference>
<feature type="transmembrane region" description="Helical" evidence="5">
    <location>
        <begin position="257"/>
        <end position="277"/>
    </location>
</feature>
<dbReference type="AlphaFoldDB" id="A0A1J4SGL7"/>
<keyword evidence="2 3" id="KW-0802">TPR repeat</keyword>
<evidence type="ECO:0000256" key="2">
    <source>
        <dbReference type="ARBA" id="ARBA00022803"/>
    </source>
</evidence>
<evidence type="ECO:0000313" key="7">
    <source>
        <dbReference type="Proteomes" id="UP000182278"/>
    </source>
</evidence>
<dbReference type="InterPro" id="IPR019734">
    <property type="entry name" value="TPR_rpt"/>
</dbReference>
<evidence type="ECO:0000256" key="4">
    <source>
        <dbReference type="SAM" id="MobiDB-lite"/>
    </source>
</evidence>
<dbReference type="PROSITE" id="PS50005">
    <property type="entry name" value="TPR"/>
    <property type="match status" value="1"/>
</dbReference>
<comment type="caution">
    <text evidence="6">The sequence shown here is derived from an EMBL/GenBank/DDBJ whole genome shotgun (WGS) entry which is preliminary data.</text>
</comment>
<feature type="repeat" description="TPR" evidence="3">
    <location>
        <begin position="74"/>
        <end position="107"/>
    </location>
</feature>
<accession>A0A1J4SGL7</accession>
<gene>
    <name evidence="6" type="ORF">AUJ66_00795</name>
</gene>
<protein>
    <submittedName>
        <fullName evidence="6">Uncharacterized protein</fullName>
    </submittedName>
</protein>
<proteinExistence type="predicted"/>
<dbReference type="Proteomes" id="UP000182278">
    <property type="component" value="Unassembled WGS sequence"/>
</dbReference>
<sequence>MFIIAGGIILAIIIIFIIISMLAGAGLAAGGVLATIGAVFSTKEGKMLKLINLGKYDDAITLCNEIISKNPHNAIAYNNLGVAYERKGNFIEAIKAYQRTTEINPQFQLALNNLNTLNAKISKEEVPGISKKCLQCAEIIKAEAKICRFCGYKFEQAPCRSEDVKPPCEVSLKGIEQGGEETSKEKLSEEEEPPKTEHFEGTITCSRCGTKNKWEDLTEGKYCSGCGKDIEEEVKRGPVSTEETHRDKVPEGFMKKIAWTILSCVGATIVLILISNYHPVKVKSGEKVTCCDCAGIIKIRLKKLRCQRKMRKNTKLLKVLDYVKRVVTEL</sequence>
<feature type="compositionally biased region" description="Basic and acidic residues" evidence="4">
    <location>
        <begin position="181"/>
        <end position="195"/>
    </location>
</feature>
<feature type="region of interest" description="Disordered" evidence="4">
    <location>
        <begin position="175"/>
        <end position="195"/>
    </location>
</feature>
<evidence type="ECO:0000256" key="1">
    <source>
        <dbReference type="ARBA" id="ARBA00022737"/>
    </source>
</evidence>
<dbReference type="Gene3D" id="1.25.40.10">
    <property type="entry name" value="Tetratricopeptide repeat domain"/>
    <property type="match status" value="1"/>
</dbReference>
<dbReference type="EMBL" id="MNUO01000011">
    <property type="protein sequence ID" value="OIN98527.1"/>
    <property type="molecule type" value="Genomic_DNA"/>
</dbReference>